<name>A0A0K2ZEG7_9XANT</name>
<comment type="subcellular location">
    <subcellularLocation>
        <location evidence="1">Cell membrane</location>
        <topology evidence="1">Multi-pass membrane protein</topology>
    </subcellularLocation>
</comment>
<evidence type="ECO:0000259" key="7">
    <source>
        <dbReference type="Pfam" id="PF06271"/>
    </source>
</evidence>
<dbReference type="EMBL" id="CXOJ01000005">
    <property type="protein sequence ID" value="CTP83297.1"/>
    <property type="molecule type" value="Genomic_DNA"/>
</dbReference>
<keyword evidence="4 6" id="KW-1133">Transmembrane helix</keyword>
<evidence type="ECO:0000256" key="2">
    <source>
        <dbReference type="ARBA" id="ARBA00022475"/>
    </source>
</evidence>
<organism evidence="9 10">
    <name type="scientific">Xanthomonas graminis pv. phlei</name>
    <dbReference type="NCBI Taxonomy" id="487906"/>
    <lineage>
        <taxon>Bacteria</taxon>
        <taxon>Pseudomonadati</taxon>
        <taxon>Pseudomonadota</taxon>
        <taxon>Gammaproteobacteria</taxon>
        <taxon>Lysobacterales</taxon>
        <taxon>Lysobacteraceae</taxon>
        <taxon>Xanthomonas</taxon>
        <taxon>Xanthomonas translucens group</taxon>
        <taxon>Xanthomonas graminis</taxon>
    </lineage>
</organism>
<evidence type="ECO:0000256" key="1">
    <source>
        <dbReference type="ARBA" id="ARBA00004651"/>
    </source>
</evidence>
<evidence type="ECO:0000313" key="9">
    <source>
        <dbReference type="EMBL" id="CTP83297.1"/>
    </source>
</evidence>
<evidence type="ECO:0000259" key="8">
    <source>
        <dbReference type="Pfam" id="PF14237"/>
    </source>
</evidence>
<proteinExistence type="predicted"/>
<dbReference type="InterPro" id="IPR051791">
    <property type="entry name" value="Pra-immunoreactive"/>
</dbReference>
<feature type="transmembrane region" description="Helical" evidence="6">
    <location>
        <begin position="171"/>
        <end position="194"/>
    </location>
</feature>
<reference evidence="9 10" key="1">
    <citation type="submission" date="2015-07" db="EMBL/GenBank/DDBJ databases">
        <authorList>
            <person name="Noorani M."/>
        </authorList>
    </citation>
    <scope>NUCLEOTIDE SEQUENCE [LARGE SCALE GENOMIC DNA]</scope>
    <source>
        <strain evidence="9">LMG730</strain>
    </source>
</reference>
<evidence type="ECO:0000256" key="3">
    <source>
        <dbReference type="ARBA" id="ARBA00022692"/>
    </source>
</evidence>
<dbReference type="AlphaFoldDB" id="A0A0K2ZEG7"/>
<feature type="domain" description="GYF" evidence="8">
    <location>
        <begin position="4"/>
        <end position="51"/>
    </location>
</feature>
<dbReference type="Proteomes" id="UP000045978">
    <property type="component" value="Unassembled WGS sequence"/>
</dbReference>
<gene>
    <name evidence="9" type="ORF">XTPLMG730_0393</name>
</gene>
<dbReference type="RefSeq" id="WP_053836986.1">
    <property type="nucleotide sequence ID" value="NZ_CP076251.1"/>
</dbReference>
<accession>A0A0K2ZEG7</accession>
<feature type="transmembrane region" description="Helical" evidence="6">
    <location>
        <begin position="284"/>
        <end position="309"/>
    </location>
</feature>
<evidence type="ECO:0000256" key="5">
    <source>
        <dbReference type="ARBA" id="ARBA00023136"/>
    </source>
</evidence>
<dbReference type="Pfam" id="PF14237">
    <property type="entry name" value="GYF_2"/>
    <property type="match status" value="1"/>
</dbReference>
<dbReference type="InterPro" id="IPR025640">
    <property type="entry name" value="GYF_2"/>
</dbReference>
<keyword evidence="2" id="KW-1003">Cell membrane</keyword>
<dbReference type="Pfam" id="PF06271">
    <property type="entry name" value="RDD"/>
    <property type="match status" value="1"/>
</dbReference>
<evidence type="ECO:0000256" key="4">
    <source>
        <dbReference type="ARBA" id="ARBA00022989"/>
    </source>
</evidence>
<dbReference type="InterPro" id="IPR010432">
    <property type="entry name" value="RDD"/>
</dbReference>
<dbReference type="Gene3D" id="3.30.1490.40">
    <property type="match status" value="1"/>
</dbReference>
<dbReference type="PANTHER" id="PTHR36115">
    <property type="entry name" value="PROLINE-RICH ANTIGEN HOMOLOG-RELATED"/>
    <property type="match status" value="1"/>
</dbReference>
<protein>
    <submittedName>
        <fullName evidence="9">Rdd domain containing protein</fullName>
    </submittedName>
</protein>
<evidence type="ECO:0000313" key="10">
    <source>
        <dbReference type="Proteomes" id="UP000045978"/>
    </source>
</evidence>
<keyword evidence="3 6" id="KW-0812">Transmembrane</keyword>
<dbReference type="SUPFAM" id="SSF55277">
    <property type="entry name" value="GYF domain"/>
    <property type="match status" value="1"/>
</dbReference>
<dbReference type="InterPro" id="IPR035445">
    <property type="entry name" value="GYF-like_dom_sf"/>
</dbReference>
<feature type="transmembrane region" description="Helical" evidence="6">
    <location>
        <begin position="129"/>
        <end position="151"/>
    </location>
</feature>
<feature type="domain" description="RDD" evidence="7">
    <location>
        <begin position="120"/>
        <end position="258"/>
    </location>
</feature>
<evidence type="ECO:0000256" key="6">
    <source>
        <dbReference type="SAM" id="Phobius"/>
    </source>
</evidence>
<keyword evidence="5 6" id="KW-0472">Membrane</keyword>
<dbReference type="GO" id="GO:0005886">
    <property type="term" value="C:plasma membrane"/>
    <property type="evidence" value="ECO:0007669"/>
    <property type="project" value="UniProtKB-SubCell"/>
</dbReference>
<sequence>MSEWYYADAAQQRHGPMPAEQLQQRFQRGEVGLTTLVWRDGLSQWHPLADVVDELGLTQAPAASAADAAAAAPPAADAQAMPSAWTTPDAAAATHSPYAAPTATLGEEPRFVGDGEVVQAGFWKRTAAYLIDGMLVGIVSQVIQFVIMLGFFGFSGLGGGSTPDFSSASGILMLVLVYLVPLAMSALYFGLFHASTKQATLGKMAIGIKVVRTDGSRISVGRGIGRYFGFLLSSLTLFIGFLMVAFTERKQALHDMLCDTLVVDKWAYTDHPEWQQHKLGTVTVVILSLFGVLMVVVLLLVLLLIGVAASGSWH</sequence>
<feature type="transmembrane region" description="Helical" evidence="6">
    <location>
        <begin position="227"/>
        <end position="246"/>
    </location>
</feature>